<sequence>HLVTVLITYTILASAPGGSRSSRTTGKKVKEKITKSDHIALESTSRVDFINAALAIHDLTDQYQASLHSGPPVKIWWTGSSGGKSGASTIENNHDFEVTRTAILKKKKSCVVNIEIDLDTMDGYRVKKRALPTPAGTADDEEELRHGDKVPRLDTYGDTQQLHGHIILQLKSMWPCDRHPGEHGEQGYCYVDTAGQHLGLNTRKFALWSATIAAADCTKHAPPNTVDFDCLRDGRLNIVKPHGRSNVGALVGSDLVALLAAAAIPLLTNQLAPLIASASSTPAAHAPTVSAPMVPALSPSPIPGTELHACLVDLLVAKGVDLLDAEPALSRLDLTPDIMNKVPVGRLCEVTGAVEGRVHKLQAFCEEWVGCVEVKHQLGL</sequence>
<dbReference type="EMBL" id="ML143462">
    <property type="protein sequence ID" value="TBU25376.1"/>
    <property type="molecule type" value="Genomic_DNA"/>
</dbReference>
<name>A0A4Q9MHJ4_9APHY</name>
<protein>
    <submittedName>
        <fullName evidence="2">Uncharacterized protein</fullName>
    </submittedName>
</protein>
<proteinExistence type="predicted"/>
<feature type="signal peptide" evidence="1">
    <location>
        <begin position="1"/>
        <end position="21"/>
    </location>
</feature>
<dbReference type="AlphaFoldDB" id="A0A4Q9MHJ4"/>
<gene>
    <name evidence="2" type="ORF">BD311DRAFT_669763</name>
</gene>
<dbReference type="Proteomes" id="UP000292957">
    <property type="component" value="Unassembled WGS sequence"/>
</dbReference>
<feature type="non-terminal residue" evidence="2">
    <location>
        <position position="1"/>
    </location>
</feature>
<reference evidence="2" key="1">
    <citation type="submission" date="2019-01" db="EMBL/GenBank/DDBJ databases">
        <title>Draft genome sequences of three monokaryotic isolates of the white-rot basidiomycete fungus Dichomitus squalens.</title>
        <authorList>
            <consortium name="DOE Joint Genome Institute"/>
            <person name="Lopez S.C."/>
            <person name="Andreopoulos B."/>
            <person name="Pangilinan J."/>
            <person name="Lipzen A."/>
            <person name="Riley R."/>
            <person name="Ahrendt S."/>
            <person name="Ng V."/>
            <person name="Barry K."/>
            <person name="Daum C."/>
            <person name="Grigoriev I.V."/>
            <person name="Hilden K.S."/>
            <person name="Makela M.R."/>
            <person name="de Vries R.P."/>
        </authorList>
    </citation>
    <scope>NUCLEOTIDE SEQUENCE [LARGE SCALE GENOMIC DNA]</scope>
    <source>
        <strain evidence="2">OM18370.1</strain>
    </source>
</reference>
<evidence type="ECO:0000313" key="2">
    <source>
        <dbReference type="EMBL" id="TBU25376.1"/>
    </source>
</evidence>
<keyword evidence="1" id="KW-0732">Signal</keyword>
<accession>A0A4Q9MHJ4</accession>
<dbReference type="OrthoDB" id="3252992at2759"/>
<organism evidence="2">
    <name type="scientific">Dichomitus squalens</name>
    <dbReference type="NCBI Taxonomy" id="114155"/>
    <lineage>
        <taxon>Eukaryota</taxon>
        <taxon>Fungi</taxon>
        <taxon>Dikarya</taxon>
        <taxon>Basidiomycota</taxon>
        <taxon>Agaricomycotina</taxon>
        <taxon>Agaricomycetes</taxon>
        <taxon>Polyporales</taxon>
        <taxon>Polyporaceae</taxon>
        <taxon>Dichomitus</taxon>
    </lineage>
</organism>
<feature type="chain" id="PRO_5020720144" evidence="1">
    <location>
        <begin position="22"/>
        <end position="380"/>
    </location>
</feature>
<evidence type="ECO:0000256" key="1">
    <source>
        <dbReference type="SAM" id="SignalP"/>
    </source>
</evidence>